<name>A0AAE1Z3A2_9LAMI</name>
<reference evidence="2" key="1">
    <citation type="submission" date="2020-06" db="EMBL/GenBank/DDBJ databases">
        <authorList>
            <person name="Li T."/>
            <person name="Hu X."/>
            <person name="Zhang T."/>
            <person name="Song X."/>
            <person name="Zhang H."/>
            <person name="Dai N."/>
            <person name="Sheng W."/>
            <person name="Hou X."/>
            <person name="Wei L."/>
        </authorList>
    </citation>
    <scope>NUCLEOTIDE SEQUENCE</scope>
    <source>
        <strain evidence="2">3651</strain>
        <tissue evidence="2">Leaf</tissue>
    </source>
</reference>
<feature type="compositionally biased region" description="Acidic residues" evidence="1">
    <location>
        <begin position="28"/>
        <end position="37"/>
    </location>
</feature>
<evidence type="ECO:0000313" key="2">
    <source>
        <dbReference type="EMBL" id="KAK4441162.1"/>
    </source>
</evidence>
<dbReference type="AlphaFoldDB" id="A0AAE1Z3A2"/>
<dbReference type="EMBL" id="JACGWO010000001">
    <property type="protein sequence ID" value="KAK4441162.1"/>
    <property type="molecule type" value="Genomic_DNA"/>
</dbReference>
<proteinExistence type="predicted"/>
<accession>A0AAE1Z3A2</accession>
<evidence type="ECO:0000313" key="3">
    <source>
        <dbReference type="Proteomes" id="UP001293254"/>
    </source>
</evidence>
<feature type="region of interest" description="Disordered" evidence="1">
    <location>
        <begin position="1"/>
        <end position="56"/>
    </location>
</feature>
<sequence length="101" mass="11293">MELMSVEENEGVEGTKRRKRDDAAEKCLEEEEADEEERNSGWGWRDRHGGGGGGRGWSGGCEFVARGRRLVPSGSFLPEDEFGEYENVGVTQILCKRTNIN</sequence>
<protein>
    <submittedName>
        <fullName evidence="2">Uncharacterized protein</fullName>
    </submittedName>
</protein>
<evidence type="ECO:0000256" key="1">
    <source>
        <dbReference type="SAM" id="MobiDB-lite"/>
    </source>
</evidence>
<dbReference type="Proteomes" id="UP001293254">
    <property type="component" value="Unassembled WGS sequence"/>
</dbReference>
<feature type="compositionally biased region" description="Acidic residues" evidence="1">
    <location>
        <begin position="1"/>
        <end position="11"/>
    </location>
</feature>
<keyword evidence="3" id="KW-1185">Reference proteome</keyword>
<organism evidence="2 3">
    <name type="scientific">Sesamum alatum</name>
    <dbReference type="NCBI Taxonomy" id="300844"/>
    <lineage>
        <taxon>Eukaryota</taxon>
        <taxon>Viridiplantae</taxon>
        <taxon>Streptophyta</taxon>
        <taxon>Embryophyta</taxon>
        <taxon>Tracheophyta</taxon>
        <taxon>Spermatophyta</taxon>
        <taxon>Magnoliopsida</taxon>
        <taxon>eudicotyledons</taxon>
        <taxon>Gunneridae</taxon>
        <taxon>Pentapetalae</taxon>
        <taxon>asterids</taxon>
        <taxon>lamiids</taxon>
        <taxon>Lamiales</taxon>
        <taxon>Pedaliaceae</taxon>
        <taxon>Sesamum</taxon>
    </lineage>
</organism>
<gene>
    <name evidence="2" type="ORF">Salat_0451100</name>
</gene>
<reference evidence="2" key="2">
    <citation type="journal article" date="2024" name="Plant">
        <title>Genomic evolution and insights into agronomic trait innovations of Sesamum species.</title>
        <authorList>
            <person name="Miao H."/>
            <person name="Wang L."/>
            <person name="Qu L."/>
            <person name="Liu H."/>
            <person name="Sun Y."/>
            <person name="Le M."/>
            <person name="Wang Q."/>
            <person name="Wei S."/>
            <person name="Zheng Y."/>
            <person name="Lin W."/>
            <person name="Duan Y."/>
            <person name="Cao H."/>
            <person name="Xiong S."/>
            <person name="Wang X."/>
            <person name="Wei L."/>
            <person name="Li C."/>
            <person name="Ma Q."/>
            <person name="Ju M."/>
            <person name="Zhao R."/>
            <person name="Li G."/>
            <person name="Mu C."/>
            <person name="Tian Q."/>
            <person name="Mei H."/>
            <person name="Zhang T."/>
            <person name="Gao T."/>
            <person name="Zhang H."/>
        </authorList>
    </citation>
    <scope>NUCLEOTIDE SEQUENCE</scope>
    <source>
        <strain evidence="2">3651</strain>
    </source>
</reference>
<comment type="caution">
    <text evidence="2">The sequence shown here is derived from an EMBL/GenBank/DDBJ whole genome shotgun (WGS) entry which is preliminary data.</text>
</comment>